<evidence type="ECO:0000313" key="3">
    <source>
        <dbReference type="Proteomes" id="UP000244773"/>
    </source>
</evidence>
<organism evidence="2">
    <name type="scientific">Tetraselmis virus 1</name>
    <dbReference type="NCBI Taxonomy" id="2060617"/>
    <lineage>
        <taxon>Viruses</taxon>
        <taxon>Varidnaviria</taxon>
        <taxon>Bamfordvirae</taxon>
        <taxon>Nucleocytoviricota</taxon>
        <taxon>Megaviricetes</taxon>
        <taxon>Imitervirales</taxon>
        <taxon>Allomimiviridae</taxon>
        <taxon>Oceanusvirus</taxon>
        <taxon>Oceanusvirus kaneohense</taxon>
    </lineage>
</organism>
<dbReference type="EMBL" id="KY322437">
    <property type="protein sequence ID" value="AUF82258.1"/>
    <property type="molecule type" value="Genomic_DNA"/>
</dbReference>
<evidence type="ECO:0000313" key="2">
    <source>
        <dbReference type="EMBL" id="AUF82258.1"/>
    </source>
</evidence>
<accession>A0A2P0VMX5</accession>
<keyword evidence="3" id="KW-1185">Reference proteome</keyword>
<dbReference type="Proteomes" id="UP000244773">
    <property type="component" value="Segment"/>
</dbReference>
<keyword evidence="1" id="KW-1133">Transmembrane helix</keyword>
<reference evidence="2" key="1">
    <citation type="journal article" date="2018" name="Virology">
        <title>A giant virus infecting green algae encodes key fermentation genes.</title>
        <authorList>
            <person name="Schvarcz C.R."/>
            <person name="Steward G.F."/>
        </authorList>
    </citation>
    <scope>NUCLEOTIDE SEQUENCE [LARGE SCALE GENOMIC DNA]</scope>
</reference>
<keyword evidence="1" id="KW-0812">Transmembrane</keyword>
<name>A0A2P0VMX5_9VIRU</name>
<evidence type="ECO:0000256" key="1">
    <source>
        <dbReference type="SAM" id="Phobius"/>
    </source>
</evidence>
<keyword evidence="1" id="KW-0472">Membrane</keyword>
<gene>
    <name evidence="2" type="ORF">TetV_166</name>
</gene>
<feature type="transmembrane region" description="Helical" evidence="1">
    <location>
        <begin position="6"/>
        <end position="25"/>
    </location>
</feature>
<protein>
    <submittedName>
        <fullName evidence="2">Uncharacterized protein</fullName>
    </submittedName>
</protein>
<sequence>MDTNHLISIGLITYPFSIINSMHLISRFSKLSSYANSKGLLCRYDKNVD</sequence>
<proteinExistence type="predicted"/>